<gene>
    <name evidence="2" type="ORF">FC80_GL001483</name>
</gene>
<evidence type="ECO:0000259" key="1">
    <source>
        <dbReference type="Pfam" id="PF01717"/>
    </source>
</evidence>
<dbReference type="Pfam" id="PF01717">
    <property type="entry name" value="Meth_synt_2"/>
    <property type="match status" value="1"/>
</dbReference>
<dbReference type="InterPro" id="IPR002629">
    <property type="entry name" value="Met_Synth_C/arc"/>
</dbReference>
<dbReference type="Gene3D" id="3.20.20.210">
    <property type="match status" value="1"/>
</dbReference>
<name>A0A0R2CGA4_9LACO</name>
<dbReference type="GO" id="GO:0008270">
    <property type="term" value="F:zinc ion binding"/>
    <property type="evidence" value="ECO:0007669"/>
    <property type="project" value="InterPro"/>
</dbReference>
<reference evidence="2 3" key="1">
    <citation type="journal article" date="2015" name="Genome Announc.">
        <title>Expanding the biotechnology potential of lactobacilli through comparative genomics of 213 strains and associated genera.</title>
        <authorList>
            <person name="Sun Z."/>
            <person name="Harris H.M."/>
            <person name="McCann A."/>
            <person name="Guo C."/>
            <person name="Argimon S."/>
            <person name="Zhang W."/>
            <person name="Yang X."/>
            <person name="Jeffery I.B."/>
            <person name="Cooney J.C."/>
            <person name="Kagawa T.F."/>
            <person name="Liu W."/>
            <person name="Song Y."/>
            <person name="Salvetti E."/>
            <person name="Wrobel A."/>
            <person name="Rasinkangas P."/>
            <person name="Parkhill J."/>
            <person name="Rea M.C."/>
            <person name="O'Sullivan O."/>
            <person name="Ritari J."/>
            <person name="Douillard F.P."/>
            <person name="Paul Ross R."/>
            <person name="Yang R."/>
            <person name="Briner A.E."/>
            <person name="Felis G.E."/>
            <person name="de Vos W.M."/>
            <person name="Barrangou R."/>
            <person name="Klaenhammer T.R."/>
            <person name="Caufield P.W."/>
            <person name="Cui Y."/>
            <person name="Zhang H."/>
            <person name="O'Toole P.W."/>
        </authorList>
    </citation>
    <scope>NUCLEOTIDE SEQUENCE [LARGE SCALE GENOMIC DNA]</scope>
    <source>
        <strain evidence="2 3">DSM 21116</strain>
    </source>
</reference>
<dbReference type="PANTHER" id="PTHR43844">
    <property type="entry name" value="METHIONINE SYNTHASE"/>
    <property type="match status" value="1"/>
</dbReference>
<dbReference type="EMBL" id="AYZE01000016">
    <property type="protein sequence ID" value="KRM90146.1"/>
    <property type="molecule type" value="Genomic_DNA"/>
</dbReference>
<accession>A0A0R2CGA4</accession>
<dbReference type="GO" id="GO:0009086">
    <property type="term" value="P:methionine biosynthetic process"/>
    <property type="evidence" value="ECO:0007669"/>
    <property type="project" value="InterPro"/>
</dbReference>
<protein>
    <recommendedName>
        <fullName evidence="1">Cobalamin-independent methionine synthase MetE C-terminal/archaeal domain-containing protein</fullName>
    </recommendedName>
</protein>
<sequence>MNNFVKLYPMKKIGGWTMTVDKFQLVGSLLRTPELLEYKNRIEHRDDIKYPFYSDFAGYKETESKAISKVIQSQIEHNLSVITDGEYSKSMWHLDFIWGFKGIERYIADHGYTFKDHDDSVFETRKDIGIKITEPLSGKNHHFIDIFKEIKEQAQGRTVKTTVWGAAHAVTELSVFDGLFGENQVYKTKTDLKDGVIKAYKEFLDDYKAAGGEIVQFDDCLWELFADDNESSFFSDGVHGLEDLADEFVAINNAVVDYGHKLGLKIWTHNCRGNYESRHAAGGSYNAIAEKFLRDQHYDRFFLEWDDDRAGDISALEVLRNKKNVEVVLGLLSSKTNTLDDEERVYRLLDKASKIISKERLFISHQCGFASCDSGNELTISQQWAKITQGQEIAKNFWSTAVVD</sequence>
<dbReference type="SUPFAM" id="SSF51726">
    <property type="entry name" value="UROD/MetE-like"/>
    <property type="match status" value="1"/>
</dbReference>
<dbReference type="InterPro" id="IPR038071">
    <property type="entry name" value="UROD/MetE-like_sf"/>
</dbReference>
<dbReference type="PATRIC" id="fig|1423729.3.peg.1505"/>
<evidence type="ECO:0000313" key="3">
    <source>
        <dbReference type="Proteomes" id="UP000051131"/>
    </source>
</evidence>
<dbReference type="AlphaFoldDB" id="A0A0R2CGA4"/>
<dbReference type="CDD" id="cd03311">
    <property type="entry name" value="CIMS_C_terminal_like"/>
    <property type="match status" value="1"/>
</dbReference>
<dbReference type="PANTHER" id="PTHR43844:SF1">
    <property type="entry name" value="METHIONINE SYNTHASE"/>
    <property type="match status" value="1"/>
</dbReference>
<comment type="caution">
    <text evidence="2">The sequence shown here is derived from an EMBL/GenBank/DDBJ whole genome shotgun (WGS) entry which is preliminary data.</text>
</comment>
<dbReference type="STRING" id="1423729.FC80_GL001483"/>
<organism evidence="2 3">
    <name type="scientific">Liquorilactobacillus cacaonum DSM 21116</name>
    <dbReference type="NCBI Taxonomy" id="1423729"/>
    <lineage>
        <taxon>Bacteria</taxon>
        <taxon>Bacillati</taxon>
        <taxon>Bacillota</taxon>
        <taxon>Bacilli</taxon>
        <taxon>Lactobacillales</taxon>
        <taxon>Lactobacillaceae</taxon>
        <taxon>Liquorilactobacillus</taxon>
    </lineage>
</organism>
<dbReference type="Proteomes" id="UP000051131">
    <property type="component" value="Unassembled WGS sequence"/>
</dbReference>
<dbReference type="GO" id="GO:0003871">
    <property type="term" value="F:5-methyltetrahydropteroyltriglutamate-homocysteine S-methyltransferase activity"/>
    <property type="evidence" value="ECO:0007669"/>
    <property type="project" value="InterPro"/>
</dbReference>
<proteinExistence type="predicted"/>
<feature type="domain" description="Cobalamin-independent methionine synthase MetE C-terminal/archaeal" evidence="1">
    <location>
        <begin position="198"/>
        <end position="371"/>
    </location>
</feature>
<keyword evidence="3" id="KW-1185">Reference proteome</keyword>
<evidence type="ECO:0000313" key="2">
    <source>
        <dbReference type="EMBL" id="KRM90146.1"/>
    </source>
</evidence>